<evidence type="ECO:0000256" key="2">
    <source>
        <dbReference type="SAM" id="SignalP"/>
    </source>
</evidence>
<keyword evidence="3" id="KW-1185">Reference proteome</keyword>
<proteinExistence type="predicted"/>
<feature type="signal peptide" evidence="2">
    <location>
        <begin position="1"/>
        <end position="16"/>
    </location>
</feature>
<keyword evidence="1" id="KW-0472">Membrane</keyword>
<sequence length="394" mass="45751">MISIAVLHILLDTVFSDVIPTRYNSTYVNTFTDVNIAGIPFITVFSYTQILDENSLFNQNMDDGCYHKNEKLKEPAKNYRLIQFRNPKIRHFKVLDTFHSSGGDVKVEFYTTWESIENATFLSFVNSVELSRAFTLKVNNDPDSVGYLSNGNYATNCKNVEYYSAPSVWCRVSEFYKDKIIKGGSFMFNNQCVINYEIQNEKFINMWKPSSADIHFRKQCITLQKKLSYNDSIKMKYQFLLNSACTQNKSCLQNYYKVEFETNGIGLVSKLVVGNSLRNDSLDLNFTVIFKKWTFPFVEVFCNAYAYCDFPYNGTTLEILMEIQDYNNYNSENGIAFRALVWVLFMLVPAFMIITALIFCFLTRSRSKGFVLTVWQYWKKRNYSEGLKSSNSIS</sequence>
<reference evidence="3" key="1">
    <citation type="submission" date="2025-05" db="UniProtKB">
        <authorList>
            <consortium name="RefSeq"/>
        </authorList>
    </citation>
    <scope>NUCLEOTIDE SEQUENCE [LARGE SCALE GENOMIC DNA]</scope>
</reference>
<feature type="transmembrane region" description="Helical" evidence="1">
    <location>
        <begin position="339"/>
        <end position="362"/>
    </location>
</feature>
<evidence type="ECO:0000256" key="1">
    <source>
        <dbReference type="SAM" id="Phobius"/>
    </source>
</evidence>
<evidence type="ECO:0000313" key="4">
    <source>
        <dbReference type="RefSeq" id="XP_065646888.1"/>
    </source>
</evidence>
<feature type="chain" id="PRO_5045311269" evidence="2">
    <location>
        <begin position="17"/>
        <end position="394"/>
    </location>
</feature>
<keyword evidence="2" id="KW-0732">Signal</keyword>
<protein>
    <submittedName>
        <fullName evidence="4">Uncharacterized protein LOC101235326 isoform X3</fullName>
    </submittedName>
</protein>
<gene>
    <name evidence="4" type="primary">LOC101235326</name>
</gene>
<dbReference type="GeneID" id="101235326"/>
<reference evidence="4" key="2">
    <citation type="submission" date="2025-08" db="UniProtKB">
        <authorList>
            <consortium name="RefSeq"/>
        </authorList>
    </citation>
    <scope>IDENTIFICATION</scope>
</reference>
<keyword evidence="1" id="KW-1133">Transmembrane helix</keyword>
<dbReference type="RefSeq" id="XP_065646888.1">
    <property type="nucleotide sequence ID" value="XM_065790816.1"/>
</dbReference>
<keyword evidence="1" id="KW-0812">Transmembrane</keyword>
<accession>A0ABM4BD95</accession>
<dbReference type="Proteomes" id="UP001652625">
    <property type="component" value="Chromosome 02"/>
</dbReference>
<evidence type="ECO:0000313" key="3">
    <source>
        <dbReference type="Proteomes" id="UP001652625"/>
    </source>
</evidence>
<name>A0ABM4BD95_HYDVU</name>
<organism evidence="3 4">
    <name type="scientific">Hydra vulgaris</name>
    <name type="common">Hydra</name>
    <name type="synonym">Hydra attenuata</name>
    <dbReference type="NCBI Taxonomy" id="6087"/>
    <lineage>
        <taxon>Eukaryota</taxon>
        <taxon>Metazoa</taxon>
        <taxon>Cnidaria</taxon>
        <taxon>Hydrozoa</taxon>
        <taxon>Hydroidolina</taxon>
        <taxon>Anthoathecata</taxon>
        <taxon>Aplanulata</taxon>
        <taxon>Hydridae</taxon>
        <taxon>Hydra</taxon>
    </lineage>
</organism>